<dbReference type="Gene3D" id="3.40.420.10">
    <property type="entry name" value="Ricin (A subunit), domain 1"/>
    <property type="match status" value="1"/>
</dbReference>
<feature type="domain" description="DUF6598" evidence="1">
    <location>
        <begin position="265"/>
        <end position="352"/>
    </location>
</feature>
<dbReference type="SUPFAM" id="SSF56371">
    <property type="entry name" value="Ribosome inactivating proteins (RIP)"/>
    <property type="match status" value="1"/>
</dbReference>
<organism evidence="2 3">
    <name type="scientific">Orbilia brochopaga</name>
    <dbReference type="NCBI Taxonomy" id="3140254"/>
    <lineage>
        <taxon>Eukaryota</taxon>
        <taxon>Fungi</taxon>
        <taxon>Dikarya</taxon>
        <taxon>Ascomycota</taxon>
        <taxon>Pezizomycotina</taxon>
        <taxon>Orbiliomycetes</taxon>
        <taxon>Orbiliales</taxon>
        <taxon>Orbiliaceae</taxon>
        <taxon>Orbilia</taxon>
    </lineage>
</organism>
<comment type="caution">
    <text evidence="2">The sequence shown here is derived from an EMBL/GenBank/DDBJ whole genome shotgun (WGS) entry which is preliminary data.</text>
</comment>
<keyword evidence="3" id="KW-1185">Reference proteome</keyword>
<dbReference type="GO" id="GO:0017148">
    <property type="term" value="P:negative regulation of translation"/>
    <property type="evidence" value="ECO:0007669"/>
    <property type="project" value="InterPro"/>
</dbReference>
<evidence type="ECO:0000259" key="1">
    <source>
        <dbReference type="Pfam" id="PF20241"/>
    </source>
</evidence>
<sequence length="427" mass="47049">MGRTALLDAVVALLNADSPPADQAYAYLVIIQMIPEAMRFNPILEHIVHLDPLAGYNVHWRDGAPLTRDMITLQNHWRTISDAVLWDDQGDTESSDYNVALVNRQLDEPQGLAGLLSCVALLLWSSNQAGYNPGPGPSGLGKRDVGFLAARATKNPINSPVPKDGWIPKGHDMFQILEVDAVVKGQNWLRAYGEGWVYTELEGSVPQNFFDHKEELYCQVIGNVNTKTGGSLAVAQALYAAGHISVVGDLSSYNIVGLDNKITTSDSTIEWDARDTDFNVYDEVQTARLSGKDGYADVKYVVMTNARKVGISIAALDIDGQNSIYMYGQINATATLLGESHTFGLYRIEDRPEIHWTIEKGAEVSGPWTLAIPMKQKKVQIDLSLYRSRTLLADKLLIHDSVTLSPESRSATLKGENGKFRIDTTWD</sequence>
<dbReference type="Pfam" id="PF00161">
    <property type="entry name" value="RIP"/>
    <property type="match status" value="1"/>
</dbReference>
<name>A0AAV9UQC5_9PEZI</name>
<dbReference type="Proteomes" id="UP001375240">
    <property type="component" value="Unassembled WGS sequence"/>
</dbReference>
<evidence type="ECO:0000313" key="2">
    <source>
        <dbReference type="EMBL" id="KAK6344028.1"/>
    </source>
</evidence>
<proteinExistence type="predicted"/>
<dbReference type="AlphaFoldDB" id="A0AAV9UQC5"/>
<reference evidence="2 3" key="1">
    <citation type="submission" date="2019-10" db="EMBL/GenBank/DDBJ databases">
        <authorList>
            <person name="Palmer J.M."/>
        </authorList>
    </citation>
    <scope>NUCLEOTIDE SEQUENCE [LARGE SCALE GENOMIC DNA]</scope>
    <source>
        <strain evidence="2 3">TWF696</strain>
    </source>
</reference>
<gene>
    <name evidence="2" type="ORF">TWF696_007675</name>
</gene>
<accession>A0AAV9UQC5</accession>
<evidence type="ECO:0000313" key="3">
    <source>
        <dbReference type="Proteomes" id="UP001375240"/>
    </source>
</evidence>
<dbReference type="InterPro" id="IPR036041">
    <property type="entry name" value="Ribosome-inact_prot_sf"/>
</dbReference>
<protein>
    <recommendedName>
        <fullName evidence="1">DUF6598 domain-containing protein</fullName>
    </recommendedName>
</protein>
<dbReference type="GO" id="GO:0030598">
    <property type="term" value="F:rRNA N-glycosylase activity"/>
    <property type="evidence" value="ECO:0007669"/>
    <property type="project" value="InterPro"/>
</dbReference>
<dbReference type="Pfam" id="PF20241">
    <property type="entry name" value="DUF6598"/>
    <property type="match status" value="1"/>
</dbReference>
<dbReference type="InterPro" id="IPR016138">
    <property type="entry name" value="Ribosome_inactivat_prot_sub1"/>
</dbReference>
<dbReference type="InterPro" id="IPR046533">
    <property type="entry name" value="DUF6598"/>
</dbReference>
<dbReference type="InterPro" id="IPR001574">
    <property type="entry name" value="Ribosome_inactivat_prot"/>
</dbReference>
<dbReference type="EMBL" id="JAVHNQ010000006">
    <property type="protein sequence ID" value="KAK6344028.1"/>
    <property type="molecule type" value="Genomic_DNA"/>
</dbReference>